<keyword evidence="3" id="KW-1185">Reference proteome</keyword>
<organism evidence="2 3">
    <name type="scientific">Anopheles maculatus</name>
    <dbReference type="NCBI Taxonomy" id="74869"/>
    <lineage>
        <taxon>Eukaryota</taxon>
        <taxon>Metazoa</taxon>
        <taxon>Ecdysozoa</taxon>
        <taxon>Arthropoda</taxon>
        <taxon>Hexapoda</taxon>
        <taxon>Insecta</taxon>
        <taxon>Pterygota</taxon>
        <taxon>Neoptera</taxon>
        <taxon>Endopterygota</taxon>
        <taxon>Diptera</taxon>
        <taxon>Nematocera</taxon>
        <taxon>Culicoidea</taxon>
        <taxon>Culicidae</taxon>
        <taxon>Anophelinae</taxon>
        <taxon>Anopheles</taxon>
        <taxon>Anopheles maculatus group</taxon>
    </lineage>
</organism>
<name>A0A182SD52_9DIPT</name>
<feature type="region of interest" description="Disordered" evidence="1">
    <location>
        <begin position="1"/>
        <end position="21"/>
    </location>
</feature>
<accession>A0A182SD52</accession>
<reference evidence="2" key="2">
    <citation type="submission" date="2020-05" db="UniProtKB">
        <authorList>
            <consortium name="EnsemblMetazoa"/>
        </authorList>
    </citation>
    <scope>IDENTIFICATION</scope>
    <source>
        <strain evidence="2">maculatus3</strain>
    </source>
</reference>
<proteinExistence type="predicted"/>
<evidence type="ECO:0000313" key="3">
    <source>
        <dbReference type="Proteomes" id="UP000075901"/>
    </source>
</evidence>
<evidence type="ECO:0000256" key="1">
    <source>
        <dbReference type="SAM" id="MobiDB-lite"/>
    </source>
</evidence>
<protein>
    <submittedName>
        <fullName evidence="2">Uncharacterized protein</fullName>
    </submittedName>
</protein>
<evidence type="ECO:0000313" key="2">
    <source>
        <dbReference type="EnsemblMetazoa" id="AMAM004387-PA"/>
    </source>
</evidence>
<dbReference type="Proteomes" id="UP000075901">
    <property type="component" value="Unassembled WGS sequence"/>
</dbReference>
<dbReference type="AlphaFoldDB" id="A0A182SD52"/>
<dbReference type="EnsemblMetazoa" id="AMAM004387-RA">
    <property type="protein sequence ID" value="AMAM004387-PA"/>
    <property type="gene ID" value="AMAM004387"/>
</dbReference>
<dbReference type="VEuPathDB" id="VectorBase:AMAM004387"/>
<sequence>MYNLSEDFSRQTTLREPAAPMASEAGVEAIVSEAESFDTEAMAHSVHQLEDILRRPISDELLRKVCFSEMLLVCDGNETIVGGAAINVSLIAEEVLAAFSSTRLTFLGHSTAESELMSFADRNCRPLQERKCETLFSGTTRQEKQIQLYFDEAHNVTAYRQESNGLRTESFHGLLSNSERKAEDGSGTRQTILPDGLQLLLLRYLVLSNFVGEICSQTIDVQGRVGNCIHKIAPAVPVPKSRRQSNASEAVKEVRKTTWFSDGTVPEESVSHYDSTTGRLLRHCWNGSNYILIANPLGMASPAGLMDLERSMKDYVQALSSVIKNRASVKELLDDVHCSVKEMDRCKNIVNPVLIDIINEI</sequence>
<reference evidence="3" key="1">
    <citation type="submission" date="2013-09" db="EMBL/GenBank/DDBJ databases">
        <title>The Genome Sequence of Anopheles maculatus species B.</title>
        <authorList>
            <consortium name="The Broad Institute Genomics Platform"/>
            <person name="Neafsey D.E."/>
            <person name="Besansky N."/>
            <person name="Howell P."/>
            <person name="Walton C."/>
            <person name="Young S.K."/>
            <person name="Zeng Q."/>
            <person name="Gargeya S."/>
            <person name="Fitzgerald M."/>
            <person name="Haas B."/>
            <person name="Abouelleil A."/>
            <person name="Allen A.W."/>
            <person name="Alvarado L."/>
            <person name="Arachchi H.M."/>
            <person name="Berlin A.M."/>
            <person name="Chapman S.B."/>
            <person name="Gainer-Dewar J."/>
            <person name="Goldberg J."/>
            <person name="Griggs A."/>
            <person name="Gujja S."/>
            <person name="Hansen M."/>
            <person name="Howarth C."/>
            <person name="Imamovic A."/>
            <person name="Ireland A."/>
            <person name="Larimer J."/>
            <person name="McCowan C."/>
            <person name="Murphy C."/>
            <person name="Pearson M."/>
            <person name="Poon T.W."/>
            <person name="Priest M."/>
            <person name="Roberts A."/>
            <person name="Saif S."/>
            <person name="Shea T."/>
            <person name="Sisk P."/>
            <person name="Sykes S."/>
            <person name="Wortman J."/>
            <person name="Nusbaum C."/>
            <person name="Birren B."/>
        </authorList>
    </citation>
    <scope>NUCLEOTIDE SEQUENCE [LARGE SCALE GENOMIC DNA]</scope>
    <source>
        <strain evidence="3">maculatus3</strain>
    </source>
</reference>